<dbReference type="eggNOG" id="ENOG502ZVF2">
    <property type="taxonomic scope" value="Bacteria"/>
</dbReference>
<dbReference type="Proteomes" id="UP000010471">
    <property type="component" value="Chromosome"/>
</dbReference>
<name>K9W8M2_9CYAN</name>
<gene>
    <name evidence="1" type="ORF">Mic7113_0853</name>
</gene>
<dbReference type="HOGENOM" id="CLU_201688_0_0_3"/>
<dbReference type="OrthoDB" id="9945645at2"/>
<sequence>MDSNSANLGIPLTAQDREALDEIFKAVAADEIKQIDETVARYSIVPLEPWEEAGWVVNSSLPPNDHL</sequence>
<organism evidence="1 2">
    <name type="scientific">Allocoleopsis franciscana PCC 7113</name>
    <dbReference type="NCBI Taxonomy" id="1173027"/>
    <lineage>
        <taxon>Bacteria</taxon>
        <taxon>Bacillati</taxon>
        <taxon>Cyanobacteriota</taxon>
        <taxon>Cyanophyceae</taxon>
        <taxon>Coleofasciculales</taxon>
        <taxon>Coleofasciculaceae</taxon>
        <taxon>Allocoleopsis</taxon>
        <taxon>Allocoleopsis franciscana</taxon>
    </lineage>
</organism>
<dbReference type="RefSeq" id="WP_015180915.1">
    <property type="nucleotide sequence ID" value="NC_019738.1"/>
</dbReference>
<dbReference type="EMBL" id="CP003630">
    <property type="protein sequence ID" value="AFZ16755.1"/>
    <property type="molecule type" value="Genomic_DNA"/>
</dbReference>
<protein>
    <submittedName>
        <fullName evidence="1">Uncharacterized protein</fullName>
    </submittedName>
</protein>
<accession>K9W8M2</accession>
<reference evidence="1 2" key="1">
    <citation type="submission" date="2012-06" db="EMBL/GenBank/DDBJ databases">
        <title>Finished chromosome of genome of Microcoleus sp. PCC 7113.</title>
        <authorList>
            <consortium name="US DOE Joint Genome Institute"/>
            <person name="Gugger M."/>
            <person name="Coursin T."/>
            <person name="Rippka R."/>
            <person name="Tandeau De Marsac N."/>
            <person name="Huntemann M."/>
            <person name="Wei C.-L."/>
            <person name="Han J."/>
            <person name="Detter J.C."/>
            <person name="Han C."/>
            <person name="Tapia R."/>
            <person name="Chen A."/>
            <person name="Kyrpides N."/>
            <person name="Mavromatis K."/>
            <person name="Markowitz V."/>
            <person name="Szeto E."/>
            <person name="Ivanova N."/>
            <person name="Pagani I."/>
            <person name="Pati A."/>
            <person name="Goodwin L."/>
            <person name="Nordberg H.P."/>
            <person name="Cantor M.N."/>
            <person name="Hua S.X."/>
            <person name="Woyke T."/>
            <person name="Kerfeld C.A."/>
        </authorList>
    </citation>
    <scope>NUCLEOTIDE SEQUENCE [LARGE SCALE GENOMIC DNA]</scope>
    <source>
        <strain evidence="1 2">PCC 7113</strain>
    </source>
</reference>
<keyword evidence="2" id="KW-1185">Reference proteome</keyword>
<evidence type="ECO:0000313" key="1">
    <source>
        <dbReference type="EMBL" id="AFZ16755.1"/>
    </source>
</evidence>
<dbReference type="KEGG" id="mic:Mic7113_0853"/>
<proteinExistence type="predicted"/>
<dbReference type="AlphaFoldDB" id="K9W8M2"/>
<evidence type="ECO:0000313" key="2">
    <source>
        <dbReference type="Proteomes" id="UP000010471"/>
    </source>
</evidence>